<dbReference type="STRING" id="290317.Cpha266_0700"/>
<keyword evidence="3 12" id="KW-0813">Transport</keyword>
<keyword evidence="14" id="KW-1185">Reference proteome</keyword>
<keyword evidence="13" id="KW-0560">Oxidoreductase</keyword>
<evidence type="ECO:0000256" key="1">
    <source>
        <dbReference type="ARBA" id="ARBA00004651"/>
    </source>
</evidence>
<reference evidence="13 14" key="1">
    <citation type="submission" date="2006-12" db="EMBL/GenBank/DDBJ databases">
        <title>Complete sequence of Chlorobium phaeobacteroides DSM 266.</title>
        <authorList>
            <consortium name="US DOE Joint Genome Institute"/>
            <person name="Copeland A."/>
            <person name="Lucas S."/>
            <person name="Lapidus A."/>
            <person name="Barry K."/>
            <person name="Detter J.C."/>
            <person name="Glavina del Rio T."/>
            <person name="Hammon N."/>
            <person name="Israni S."/>
            <person name="Pitluck S."/>
            <person name="Goltsman E."/>
            <person name="Schmutz J."/>
            <person name="Larimer F."/>
            <person name="Land M."/>
            <person name="Hauser L."/>
            <person name="Mikhailova N."/>
            <person name="Li T."/>
            <person name="Overmann J."/>
            <person name="Bryant D.A."/>
            <person name="Richardson P."/>
        </authorList>
    </citation>
    <scope>NUCLEOTIDE SEQUENCE [LARGE SCALE GENOMIC DNA]</scope>
    <source>
        <strain evidence="13 14">DSM 266</strain>
    </source>
</reference>
<feature type="transmembrane region" description="Helical" evidence="12">
    <location>
        <begin position="417"/>
        <end position="439"/>
    </location>
</feature>
<feature type="transmembrane region" description="Helical" evidence="12">
    <location>
        <begin position="90"/>
        <end position="115"/>
    </location>
</feature>
<dbReference type="AlphaFoldDB" id="A1BEC8"/>
<protein>
    <submittedName>
        <fullName evidence="13">Cytochrome bd quinol oxidase subunit 1 apoprotein</fullName>
        <ecNumber evidence="13">1.10.3.-</ecNumber>
    </submittedName>
</protein>
<dbReference type="GO" id="GO:0019646">
    <property type="term" value="P:aerobic electron transport chain"/>
    <property type="evidence" value="ECO:0007669"/>
    <property type="project" value="InterPro"/>
</dbReference>
<feature type="transmembrane region" description="Helical" evidence="12">
    <location>
        <begin position="186"/>
        <end position="207"/>
    </location>
</feature>
<name>A1BEC8_CHLPD</name>
<feature type="transmembrane region" description="Helical" evidence="12">
    <location>
        <begin position="12"/>
        <end position="35"/>
    </location>
</feature>
<feature type="transmembrane region" description="Helical" evidence="12">
    <location>
        <begin position="331"/>
        <end position="352"/>
    </location>
</feature>
<comment type="subcellular location">
    <subcellularLocation>
        <location evidence="1">Cell membrane</location>
        <topology evidence="1">Multi-pass membrane protein</topology>
    </subcellularLocation>
</comment>
<keyword evidence="6 12" id="KW-0812">Transmembrane</keyword>
<dbReference type="PANTHER" id="PTHR30365">
    <property type="entry name" value="CYTOCHROME D UBIQUINOL OXIDASE"/>
    <property type="match status" value="1"/>
</dbReference>
<feature type="transmembrane region" description="Helical" evidence="12">
    <location>
        <begin position="219"/>
        <end position="238"/>
    </location>
</feature>
<dbReference type="HOGENOM" id="CLU_030555_3_3_10"/>
<dbReference type="OrthoDB" id="9807042at2"/>
<feature type="transmembrane region" description="Helical" evidence="12">
    <location>
        <begin position="127"/>
        <end position="145"/>
    </location>
</feature>
<dbReference type="GO" id="GO:0005886">
    <property type="term" value="C:plasma membrane"/>
    <property type="evidence" value="ECO:0007669"/>
    <property type="project" value="UniProtKB-SubCell"/>
</dbReference>
<evidence type="ECO:0000256" key="12">
    <source>
        <dbReference type="PIRNR" id="PIRNR006446"/>
    </source>
</evidence>
<evidence type="ECO:0000256" key="2">
    <source>
        <dbReference type="ARBA" id="ARBA00009819"/>
    </source>
</evidence>
<dbReference type="PANTHER" id="PTHR30365:SF15">
    <property type="entry name" value="CYTOCHROME BD UBIQUINOL OXIDASE SUBUNIT 1"/>
    <property type="match status" value="1"/>
</dbReference>
<accession>A1BEC8</accession>
<dbReference type="Proteomes" id="UP000008701">
    <property type="component" value="Chromosome"/>
</dbReference>
<sequence length="451" mass="49941">MDTLLLARLQFAITSVFHFFFVPLTLGLSLFIALLETAYVKTGDEKFKKLTKFWGNLFLINFAVGVVTGIVMEFQFGMNWSEYSRFVGDIFGVPLAIEALLAFFIESTFLGIWVFGWNKLPKTLHAACFWLVAIGSNLSALWILVANSFMQSPVGFKMAADGSRAEMTDFAALLFNPYVWKQFPHVLAGGVVTGGFLIIAISSWHLIRGTNERSAFEAAMKYGTIYAFIGTLLVTLAGHTQMQDLIKTQPMKVAAAEALWETENPASFSLFTVGNEKELKDVFAIRIPGMLSFLAYNSFEGEVKGIKDLQKEYEQQYGPGSYIPSIITAYWSFRFMVGAGTLMLLVSFLALIKVLKENYTFSPFLGALLFWSFLLPYIANSSGWILAEMGRQPWIVFGLLKTEAGVSPASVVSSGELLLSLVLFTLIYGILALADLFLLKKYAAAGIEAAE</sequence>
<organism evidence="13 14">
    <name type="scientific">Chlorobium phaeobacteroides (strain DSM 266 / SMG 266 / 2430)</name>
    <dbReference type="NCBI Taxonomy" id="290317"/>
    <lineage>
        <taxon>Bacteria</taxon>
        <taxon>Pseudomonadati</taxon>
        <taxon>Chlorobiota</taxon>
        <taxon>Chlorobiia</taxon>
        <taxon>Chlorobiales</taxon>
        <taxon>Chlorobiaceae</taxon>
        <taxon>Chlorobium/Pelodictyon group</taxon>
        <taxon>Chlorobium</taxon>
    </lineage>
</organism>
<dbReference type="RefSeq" id="WP_011744585.1">
    <property type="nucleotide sequence ID" value="NC_008639.1"/>
</dbReference>
<dbReference type="PIRSF" id="PIRSF006446">
    <property type="entry name" value="Cyt_quinol_oxidase_1"/>
    <property type="match status" value="1"/>
</dbReference>
<keyword evidence="4 12" id="KW-1003">Cell membrane</keyword>
<keyword evidence="10 12" id="KW-0408">Iron</keyword>
<evidence type="ECO:0000256" key="4">
    <source>
        <dbReference type="ARBA" id="ARBA00022475"/>
    </source>
</evidence>
<evidence type="ECO:0000313" key="13">
    <source>
        <dbReference type="EMBL" id="ABL64755.1"/>
    </source>
</evidence>
<evidence type="ECO:0000256" key="8">
    <source>
        <dbReference type="ARBA" id="ARBA00022982"/>
    </source>
</evidence>
<comment type="similarity">
    <text evidence="2 12">Belongs to the cytochrome ubiquinol oxidase subunit 1 family.</text>
</comment>
<feature type="transmembrane region" description="Helical" evidence="12">
    <location>
        <begin position="56"/>
        <end position="78"/>
    </location>
</feature>
<evidence type="ECO:0000256" key="6">
    <source>
        <dbReference type="ARBA" id="ARBA00022692"/>
    </source>
</evidence>
<keyword evidence="9 12" id="KW-1133">Transmembrane helix</keyword>
<evidence type="ECO:0000256" key="9">
    <source>
        <dbReference type="ARBA" id="ARBA00022989"/>
    </source>
</evidence>
<dbReference type="GO" id="GO:0046872">
    <property type="term" value="F:metal ion binding"/>
    <property type="evidence" value="ECO:0007669"/>
    <property type="project" value="UniProtKB-UniRule"/>
</dbReference>
<keyword evidence="11 12" id="KW-0472">Membrane</keyword>
<keyword evidence="8 12" id="KW-0249">Electron transport</keyword>
<dbReference type="EC" id="1.10.3.-" evidence="13"/>
<dbReference type="GO" id="GO:0016682">
    <property type="term" value="F:oxidoreductase activity, acting on diphenols and related substances as donors, oxygen as acceptor"/>
    <property type="evidence" value="ECO:0007669"/>
    <property type="project" value="TreeGrafter"/>
</dbReference>
<dbReference type="KEGG" id="cph:Cpha266_0700"/>
<dbReference type="GO" id="GO:0009055">
    <property type="term" value="F:electron transfer activity"/>
    <property type="evidence" value="ECO:0007669"/>
    <property type="project" value="UniProtKB-UniRule"/>
</dbReference>
<keyword evidence="7 12" id="KW-0479">Metal-binding</keyword>
<dbReference type="GO" id="GO:0070069">
    <property type="term" value="C:cytochrome complex"/>
    <property type="evidence" value="ECO:0007669"/>
    <property type="project" value="UniProtKB-UniRule"/>
</dbReference>
<dbReference type="eggNOG" id="COG1271">
    <property type="taxonomic scope" value="Bacteria"/>
</dbReference>
<dbReference type="EMBL" id="CP000492">
    <property type="protein sequence ID" value="ABL64755.1"/>
    <property type="molecule type" value="Genomic_DNA"/>
</dbReference>
<proteinExistence type="inferred from homology"/>
<evidence type="ECO:0000256" key="7">
    <source>
        <dbReference type="ARBA" id="ARBA00022723"/>
    </source>
</evidence>
<dbReference type="InterPro" id="IPR002585">
    <property type="entry name" value="Cyt-d_ubiquinol_oxidase_su_1"/>
</dbReference>
<evidence type="ECO:0000256" key="3">
    <source>
        <dbReference type="ARBA" id="ARBA00022448"/>
    </source>
</evidence>
<dbReference type="GO" id="GO:0020037">
    <property type="term" value="F:heme binding"/>
    <property type="evidence" value="ECO:0007669"/>
    <property type="project" value="TreeGrafter"/>
</dbReference>
<evidence type="ECO:0000256" key="11">
    <source>
        <dbReference type="ARBA" id="ARBA00023136"/>
    </source>
</evidence>
<evidence type="ECO:0000313" key="14">
    <source>
        <dbReference type="Proteomes" id="UP000008701"/>
    </source>
</evidence>
<gene>
    <name evidence="13" type="ordered locus">Cpha266_0700</name>
</gene>
<evidence type="ECO:0000256" key="5">
    <source>
        <dbReference type="ARBA" id="ARBA00022617"/>
    </source>
</evidence>
<keyword evidence="5 12" id="KW-0349">Heme</keyword>
<evidence type="ECO:0000256" key="10">
    <source>
        <dbReference type="ARBA" id="ARBA00023004"/>
    </source>
</evidence>
<feature type="transmembrane region" description="Helical" evidence="12">
    <location>
        <begin position="359"/>
        <end position="379"/>
    </location>
</feature>
<dbReference type="Pfam" id="PF01654">
    <property type="entry name" value="Cyt_bd_oxida_I"/>
    <property type="match status" value="1"/>
</dbReference>